<dbReference type="EMBL" id="FRDJ01000002">
    <property type="protein sequence ID" value="SHN53329.1"/>
    <property type="molecule type" value="Genomic_DNA"/>
</dbReference>
<dbReference type="GO" id="GO:0005886">
    <property type="term" value="C:plasma membrane"/>
    <property type="evidence" value="ECO:0007669"/>
    <property type="project" value="UniProtKB-SubCell"/>
</dbReference>
<dbReference type="RefSeq" id="WP_245789458.1">
    <property type="nucleotide sequence ID" value="NZ_FRDJ01000002.1"/>
</dbReference>
<keyword evidence="3" id="KW-1003">Cell membrane</keyword>
<sequence length="186" mass="20267">MNGDATHVSLLKIFSINAKIGGVTIGGGYAMVPVIRDEYVNKHKFISDDEFSALLVIAQSMPGPIAVNTSTLVGYKLRKIPGLLAAVAGAIFFPTLIIITIAVVLGKFYNVLQPFLKGMKVPLFAVIFVSVLKMWKTSIKSKEDIIVFAVALALLSIFNFSPFYLILLGILYGIVRTYIGRRVNGK</sequence>
<feature type="transmembrane region" description="Helical" evidence="7">
    <location>
        <begin position="147"/>
        <end position="175"/>
    </location>
</feature>
<dbReference type="PANTHER" id="PTHR43663">
    <property type="entry name" value="CHROMATE TRANSPORT PROTEIN-RELATED"/>
    <property type="match status" value="1"/>
</dbReference>
<dbReference type="AlphaFoldDB" id="A0A1M7S3T4"/>
<gene>
    <name evidence="8" type="ORF">SAMN02745226_00462</name>
</gene>
<keyword evidence="5 7" id="KW-1133">Transmembrane helix</keyword>
<proteinExistence type="inferred from homology"/>
<name>A0A1M7S3T4_FERGO</name>
<evidence type="ECO:0000313" key="8">
    <source>
        <dbReference type="EMBL" id="SHN53329.1"/>
    </source>
</evidence>
<evidence type="ECO:0000256" key="4">
    <source>
        <dbReference type="ARBA" id="ARBA00022692"/>
    </source>
</evidence>
<dbReference type="InterPro" id="IPR052518">
    <property type="entry name" value="CHR_Transporter"/>
</dbReference>
<dbReference type="STRING" id="1121883.SAMN02745226_00462"/>
<dbReference type="Pfam" id="PF02417">
    <property type="entry name" value="Chromate_transp"/>
    <property type="match status" value="1"/>
</dbReference>
<keyword evidence="9" id="KW-1185">Reference proteome</keyword>
<evidence type="ECO:0000256" key="5">
    <source>
        <dbReference type="ARBA" id="ARBA00022989"/>
    </source>
</evidence>
<evidence type="ECO:0000256" key="3">
    <source>
        <dbReference type="ARBA" id="ARBA00022475"/>
    </source>
</evidence>
<dbReference type="InterPro" id="IPR003370">
    <property type="entry name" value="Chromate_transpt"/>
</dbReference>
<keyword evidence="4 7" id="KW-0812">Transmembrane</keyword>
<dbReference type="GO" id="GO:0015109">
    <property type="term" value="F:chromate transmembrane transporter activity"/>
    <property type="evidence" value="ECO:0007669"/>
    <property type="project" value="InterPro"/>
</dbReference>
<evidence type="ECO:0000256" key="6">
    <source>
        <dbReference type="ARBA" id="ARBA00023136"/>
    </source>
</evidence>
<comment type="subcellular location">
    <subcellularLocation>
        <location evidence="1">Cell membrane</location>
        <topology evidence="1">Multi-pass membrane protein</topology>
    </subcellularLocation>
</comment>
<reference evidence="9" key="1">
    <citation type="submission" date="2016-12" db="EMBL/GenBank/DDBJ databases">
        <authorList>
            <person name="Varghese N."/>
            <person name="Submissions S."/>
        </authorList>
    </citation>
    <scope>NUCLEOTIDE SEQUENCE [LARGE SCALE GENOMIC DNA]</scope>
    <source>
        <strain evidence="9">DSM 13020</strain>
    </source>
</reference>
<evidence type="ECO:0000256" key="7">
    <source>
        <dbReference type="SAM" id="Phobius"/>
    </source>
</evidence>
<dbReference type="PANTHER" id="PTHR43663:SF2">
    <property type="entry name" value="CHROMATE TRANSPORT PROTEIN-RELATED"/>
    <property type="match status" value="1"/>
</dbReference>
<feature type="transmembrane region" description="Helical" evidence="7">
    <location>
        <begin position="83"/>
        <end position="109"/>
    </location>
</feature>
<evidence type="ECO:0000256" key="1">
    <source>
        <dbReference type="ARBA" id="ARBA00004651"/>
    </source>
</evidence>
<keyword evidence="6 7" id="KW-0472">Membrane</keyword>
<accession>A0A1M7S3T4</accession>
<protein>
    <submittedName>
        <fullName evidence="8">Chromate transporter</fullName>
    </submittedName>
</protein>
<feature type="transmembrane region" description="Helical" evidence="7">
    <location>
        <begin position="115"/>
        <end position="135"/>
    </location>
</feature>
<evidence type="ECO:0000313" key="9">
    <source>
        <dbReference type="Proteomes" id="UP000184207"/>
    </source>
</evidence>
<evidence type="ECO:0000256" key="2">
    <source>
        <dbReference type="ARBA" id="ARBA00005262"/>
    </source>
</evidence>
<dbReference type="Proteomes" id="UP000184207">
    <property type="component" value="Unassembled WGS sequence"/>
</dbReference>
<organism evidence="8 9">
    <name type="scientific">Fervidobacterium gondwanense DSM 13020</name>
    <dbReference type="NCBI Taxonomy" id="1121883"/>
    <lineage>
        <taxon>Bacteria</taxon>
        <taxon>Thermotogati</taxon>
        <taxon>Thermotogota</taxon>
        <taxon>Thermotogae</taxon>
        <taxon>Thermotogales</taxon>
        <taxon>Fervidobacteriaceae</taxon>
        <taxon>Fervidobacterium</taxon>
    </lineage>
</organism>
<comment type="similarity">
    <text evidence="2">Belongs to the chromate ion transporter (CHR) (TC 2.A.51) family.</text>
</comment>